<gene>
    <name evidence="2" type="ORF">C8N26_1296</name>
</gene>
<comment type="caution">
    <text evidence="2">The sequence shown here is derived from an EMBL/GenBank/DDBJ whole genome shotgun (WGS) entry which is preliminary data.</text>
</comment>
<proteinExistence type="predicted"/>
<accession>A0A420E402</accession>
<dbReference type="RefSeq" id="WP_147418486.1">
    <property type="nucleotide sequence ID" value="NZ_RAQM01000007.1"/>
</dbReference>
<reference evidence="2 3" key="1">
    <citation type="submission" date="2018-09" db="EMBL/GenBank/DDBJ databases">
        <title>Genomic Encyclopedia of Archaeal and Bacterial Type Strains, Phase II (KMG-II): from individual species to whole genera.</title>
        <authorList>
            <person name="Goeker M."/>
        </authorList>
    </citation>
    <scope>NUCLEOTIDE SEQUENCE [LARGE SCALE GENOMIC DNA]</scope>
    <source>
        <strain evidence="2 3">DSM 16505</strain>
    </source>
</reference>
<organism evidence="2 3">
    <name type="scientific">Tenacibaculum lutimaris</name>
    <dbReference type="NCBI Taxonomy" id="285258"/>
    <lineage>
        <taxon>Bacteria</taxon>
        <taxon>Pseudomonadati</taxon>
        <taxon>Bacteroidota</taxon>
        <taxon>Flavobacteriia</taxon>
        <taxon>Flavobacteriales</taxon>
        <taxon>Flavobacteriaceae</taxon>
        <taxon>Tenacibaculum</taxon>
    </lineage>
</organism>
<keyword evidence="1" id="KW-0732">Signal</keyword>
<dbReference type="EMBL" id="RAQM01000007">
    <property type="protein sequence ID" value="RKF04623.1"/>
    <property type="molecule type" value="Genomic_DNA"/>
</dbReference>
<sequence length="217" mass="24569">MKNKMFALLLIMLFISVFSNAQISIYDAVQTGKEIAKDEKNSNELSPKLIQTIEFGTSLPSEIKYSFSTDEYFSAQELKRRLSFELFYNINYPILKKLTFGAVAGIQHQSQGSITGLKLGASFRYYFKNYEGVNLYLMTARSIGVSNNVKNEAGEGNIRVGLQFPIKELTDFDDFRVVFSIFWDNDSYALKKPLLGTEIPSDIVFRSGYGFGIGLQF</sequence>
<keyword evidence="3" id="KW-1185">Reference proteome</keyword>
<protein>
    <recommendedName>
        <fullName evidence="4">Outer membrane protein with beta-barrel domain</fullName>
    </recommendedName>
</protein>
<evidence type="ECO:0008006" key="4">
    <source>
        <dbReference type="Google" id="ProtNLM"/>
    </source>
</evidence>
<evidence type="ECO:0000256" key="1">
    <source>
        <dbReference type="SAM" id="SignalP"/>
    </source>
</evidence>
<name>A0A420E402_9FLAO</name>
<evidence type="ECO:0000313" key="2">
    <source>
        <dbReference type="EMBL" id="RKF04623.1"/>
    </source>
</evidence>
<dbReference type="AlphaFoldDB" id="A0A420E402"/>
<feature type="chain" id="PRO_5019136105" description="Outer membrane protein with beta-barrel domain" evidence="1">
    <location>
        <begin position="22"/>
        <end position="217"/>
    </location>
</feature>
<feature type="signal peptide" evidence="1">
    <location>
        <begin position="1"/>
        <end position="21"/>
    </location>
</feature>
<dbReference type="Proteomes" id="UP000285780">
    <property type="component" value="Unassembled WGS sequence"/>
</dbReference>
<evidence type="ECO:0000313" key="3">
    <source>
        <dbReference type="Proteomes" id="UP000285780"/>
    </source>
</evidence>